<dbReference type="Proteomes" id="UP000035722">
    <property type="component" value="Unassembled WGS sequence"/>
</dbReference>
<dbReference type="AlphaFoldDB" id="A0A024GXZ8"/>
<keyword evidence="3" id="KW-1185">Reference proteome</keyword>
<gene>
    <name evidence="2" type="ORF">ARTSIC4J27_383</name>
</gene>
<keyword evidence="1" id="KW-1133">Transmembrane helix</keyword>
<accession>A0A024GXZ8</accession>
<dbReference type="RefSeq" id="WP_050053533.1">
    <property type="nucleotide sequence ID" value="NZ_CAQI01000027.1"/>
</dbReference>
<evidence type="ECO:0000313" key="3">
    <source>
        <dbReference type="Proteomes" id="UP000035722"/>
    </source>
</evidence>
<feature type="transmembrane region" description="Helical" evidence="1">
    <location>
        <begin position="108"/>
        <end position="128"/>
    </location>
</feature>
<sequence length="183" mass="20477">MRLESRRRLLPALVFLIVFLIPLGPAWQADARPGTAYWDLLRGNLPVSCGLFLFVLIPSPILKPASALPEDQMRCFQYAVRTGILPLASLFRDWTTELAECRRGLERVLRALPATILVSFGSTVYAAAVLPGSYGYFLMNAAMSVFLGLVLIELTRARLRNVGSLEEQLQLQNHYLRTSITKL</sequence>
<organism evidence="2 3">
    <name type="scientific">Pseudarthrobacter siccitolerans</name>
    <dbReference type="NCBI Taxonomy" id="861266"/>
    <lineage>
        <taxon>Bacteria</taxon>
        <taxon>Bacillati</taxon>
        <taxon>Actinomycetota</taxon>
        <taxon>Actinomycetes</taxon>
        <taxon>Micrococcales</taxon>
        <taxon>Micrococcaceae</taxon>
        <taxon>Pseudarthrobacter</taxon>
    </lineage>
</organism>
<protein>
    <submittedName>
        <fullName evidence="2">Uncharacterized protein</fullName>
    </submittedName>
</protein>
<comment type="caution">
    <text evidence="2">The sequence shown here is derived from an EMBL/GenBank/DDBJ whole genome shotgun (WGS) entry which is preliminary data.</text>
</comment>
<dbReference type="STRING" id="861266.ARTSIC4J27_383"/>
<name>A0A024GXZ8_9MICC</name>
<proteinExistence type="predicted"/>
<feature type="transmembrane region" description="Helical" evidence="1">
    <location>
        <begin position="134"/>
        <end position="152"/>
    </location>
</feature>
<keyword evidence="1" id="KW-0812">Transmembrane</keyword>
<reference evidence="3" key="1">
    <citation type="journal article" date="2014" name="Genome Announc.">
        <title>Genome Sequence of Arthrobacter siccitolerans 4J27, a Xeroprotectant-Producing Desiccation-Tolerant Microorganism.</title>
        <authorList>
            <person name="Manzanera M."/>
            <person name="Santa-Cruz-Calvo L."/>
            <person name="Vilchez J.I."/>
            <person name="Garcia-Fontana C."/>
            <person name="Silva-Castro G.A."/>
            <person name="Calvo C."/>
            <person name="Gonzalez-Lopez J."/>
        </authorList>
    </citation>
    <scope>NUCLEOTIDE SEQUENCE [LARGE SCALE GENOMIC DNA]</scope>
    <source>
        <strain evidence="3">4J27</strain>
    </source>
</reference>
<evidence type="ECO:0000313" key="2">
    <source>
        <dbReference type="EMBL" id="CCQ44457.1"/>
    </source>
</evidence>
<dbReference type="EMBL" id="CAQI01000027">
    <property type="protein sequence ID" value="CCQ44457.1"/>
    <property type="molecule type" value="Genomic_DNA"/>
</dbReference>
<feature type="transmembrane region" description="Helical" evidence="1">
    <location>
        <begin position="44"/>
        <end position="62"/>
    </location>
</feature>
<keyword evidence="1" id="KW-0472">Membrane</keyword>
<evidence type="ECO:0000256" key="1">
    <source>
        <dbReference type="SAM" id="Phobius"/>
    </source>
</evidence>
<dbReference type="OrthoDB" id="4950752at2"/>